<proteinExistence type="inferred from homology"/>
<sequence length="303" mass="30978">MATIGWIGLGNMGRPMTANLVKAGRTVKGFDVVPEAVTAAAEDGVTPVGSIAEAVAGADIVFTMLPKGEHARAVYLTPDGVLATADPATLLVDSSTIDFDSARALHAEAKAAGFRFVDGPVSGGVTGAQAGTLTFMLGGSDADVAEAKPFIEPMAGNIFHAGGDAAGQAAKIVNNMMLAISLEGVVEGAVLAQRFGLDPKAFYDIAKVSSGDSWPLRTWYPVPGVTETSASNNDFKPGFATALMHKDVGLALAGAETQGVDLPAATLVYAQLQKLVDDGLEGLDTTAIIKNIDPEAQGLPTKP</sequence>
<feature type="active site" evidence="6">
    <location>
        <position position="171"/>
    </location>
</feature>
<dbReference type="Gene3D" id="1.10.1040.10">
    <property type="entry name" value="N-(1-d-carboxylethyl)-l-norvaline Dehydrogenase, domain 2"/>
    <property type="match status" value="1"/>
</dbReference>
<feature type="domain" description="3-hydroxyisobutyrate dehydrogenase-like NAD-binding" evidence="8">
    <location>
        <begin position="166"/>
        <end position="290"/>
    </location>
</feature>
<evidence type="ECO:0000256" key="4">
    <source>
        <dbReference type="ARBA" id="ARBA00023002"/>
    </source>
</evidence>
<dbReference type="PANTHER" id="PTHR22981">
    <property type="entry name" value="3-HYDROXYISOBUTYRATE DEHYDROGENASE-RELATED"/>
    <property type="match status" value="1"/>
</dbReference>
<dbReference type="AlphaFoldDB" id="A0A269ZG72"/>
<reference evidence="9 10" key="1">
    <citation type="submission" date="2017-04" db="EMBL/GenBank/DDBJ databases">
        <title>Kefir bacterial isolates.</title>
        <authorList>
            <person name="Kim Y."/>
            <person name="Blasche S."/>
            <person name="Patil K.R."/>
        </authorList>
    </citation>
    <scope>NUCLEOTIDE SEQUENCE [LARGE SCALE GENOMIC DNA]</scope>
    <source>
        <strain evidence="9 10">OG2</strain>
    </source>
</reference>
<comment type="pathway">
    <text evidence="1">Amino-acid degradation.</text>
</comment>
<dbReference type="InterPro" id="IPR036291">
    <property type="entry name" value="NAD(P)-bd_dom_sf"/>
</dbReference>
<keyword evidence="5" id="KW-0520">NAD</keyword>
<keyword evidence="4" id="KW-0560">Oxidoreductase</keyword>
<dbReference type="Gene3D" id="3.40.50.720">
    <property type="entry name" value="NAD(P)-binding Rossmann-like Domain"/>
    <property type="match status" value="1"/>
</dbReference>
<dbReference type="PANTHER" id="PTHR22981:SF7">
    <property type="entry name" value="3-HYDROXYISOBUTYRATE DEHYDROGENASE, MITOCHONDRIAL"/>
    <property type="match status" value="1"/>
</dbReference>
<dbReference type="InterPro" id="IPR015815">
    <property type="entry name" value="HIBADH-related"/>
</dbReference>
<comment type="similarity">
    <text evidence="2">Belongs to the HIBADH-related family.</text>
</comment>
<dbReference type="InterPro" id="IPR008927">
    <property type="entry name" value="6-PGluconate_DH-like_C_sf"/>
</dbReference>
<evidence type="ECO:0000259" key="7">
    <source>
        <dbReference type="Pfam" id="PF03446"/>
    </source>
</evidence>
<dbReference type="Pfam" id="PF03446">
    <property type="entry name" value="NAD_binding_2"/>
    <property type="match status" value="1"/>
</dbReference>
<dbReference type="InterPro" id="IPR011548">
    <property type="entry name" value="HIBADH"/>
</dbReference>
<dbReference type="GO" id="GO:0009083">
    <property type="term" value="P:branched-chain amino acid catabolic process"/>
    <property type="evidence" value="ECO:0007669"/>
    <property type="project" value="UniProtKB-KW"/>
</dbReference>
<evidence type="ECO:0000313" key="10">
    <source>
        <dbReference type="Proteomes" id="UP000216867"/>
    </source>
</evidence>
<dbReference type="SUPFAM" id="SSF51735">
    <property type="entry name" value="NAD(P)-binding Rossmann-fold domains"/>
    <property type="match status" value="1"/>
</dbReference>
<dbReference type="PIRSF" id="PIRSF000103">
    <property type="entry name" value="HIBADH"/>
    <property type="match status" value="1"/>
</dbReference>
<organism evidence="9 10">
    <name type="scientific">Brevibacterium casei</name>
    <dbReference type="NCBI Taxonomy" id="33889"/>
    <lineage>
        <taxon>Bacteria</taxon>
        <taxon>Bacillati</taxon>
        <taxon>Actinomycetota</taxon>
        <taxon>Actinomycetes</taxon>
        <taxon>Micrococcales</taxon>
        <taxon>Brevibacteriaceae</taxon>
        <taxon>Brevibacterium</taxon>
    </lineage>
</organism>
<feature type="domain" description="6-phosphogluconate dehydrogenase NADP-binding" evidence="7">
    <location>
        <begin position="3"/>
        <end position="162"/>
    </location>
</feature>
<dbReference type="GO" id="GO:0051287">
    <property type="term" value="F:NAD binding"/>
    <property type="evidence" value="ECO:0007669"/>
    <property type="project" value="InterPro"/>
</dbReference>
<evidence type="ECO:0000256" key="5">
    <source>
        <dbReference type="ARBA" id="ARBA00023027"/>
    </source>
</evidence>
<keyword evidence="3" id="KW-0101">Branched-chain amino acid catabolism</keyword>
<dbReference type="GO" id="GO:0050661">
    <property type="term" value="F:NADP binding"/>
    <property type="evidence" value="ECO:0007669"/>
    <property type="project" value="InterPro"/>
</dbReference>
<dbReference type="InterPro" id="IPR006115">
    <property type="entry name" value="6PGDH_NADP-bd"/>
</dbReference>
<dbReference type="RefSeq" id="WP_095375336.1">
    <property type="nucleotide sequence ID" value="NZ_CP068173.1"/>
</dbReference>
<dbReference type="NCBIfam" id="TIGR01692">
    <property type="entry name" value="HIBADH"/>
    <property type="match status" value="1"/>
</dbReference>
<name>A0A269ZG72_9MICO</name>
<dbReference type="InterPro" id="IPR013328">
    <property type="entry name" value="6PGD_dom2"/>
</dbReference>
<dbReference type="Proteomes" id="UP000216867">
    <property type="component" value="Unassembled WGS sequence"/>
</dbReference>
<accession>A0A269ZG72</accession>
<dbReference type="InterPro" id="IPR029154">
    <property type="entry name" value="HIBADH-like_NADP-bd"/>
</dbReference>
<evidence type="ECO:0000259" key="8">
    <source>
        <dbReference type="Pfam" id="PF14833"/>
    </source>
</evidence>
<dbReference type="EMBL" id="NCWY01000002">
    <property type="protein sequence ID" value="PAK96784.1"/>
    <property type="molecule type" value="Genomic_DNA"/>
</dbReference>
<dbReference type="GO" id="GO:0008442">
    <property type="term" value="F:3-hydroxyisobutyrate dehydrogenase activity"/>
    <property type="evidence" value="ECO:0007669"/>
    <property type="project" value="InterPro"/>
</dbReference>
<evidence type="ECO:0000313" key="9">
    <source>
        <dbReference type="EMBL" id="PAK96784.1"/>
    </source>
</evidence>
<dbReference type="SUPFAM" id="SSF48179">
    <property type="entry name" value="6-phosphogluconate dehydrogenase C-terminal domain-like"/>
    <property type="match status" value="1"/>
</dbReference>
<comment type="caution">
    <text evidence="9">The sequence shown here is derived from an EMBL/GenBank/DDBJ whole genome shotgun (WGS) entry which is preliminary data.</text>
</comment>
<evidence type="ECO:0000256" key="6">
    <source>
        <dbReference type="PIRSR" id="PIRSR000103-1"/>
    </source>
</evidence>
<evidence type="ECO:0000256" key="1">
    <source>
        <dbReference type="ARBA" id="ARBA00005023"/>
    </source>
</evidence>
<dbReference type="Pfam" id="PF14833">
    <property type="entry name" value="NAD_binding_11"/>
    <property type="match status" value="1"/>
</dbReference>
<protein>
    <submittedName>
        <fullName evidence="9">3-hydroxyisobutyrate dehydrogenase</fullName>
    </submittedName>
</protein>
<evidence type="ECO:0000256" key="3">
    <source>
        <dbReference type="ARBA" id="ARBA00022456"/>
    </source>
</evidence>
<gene>
    <name evidence="9" type="ORF">B8X04_02435</name>
</gene>
<evidence type="ECO:0000256" key="2">
    <source>
        <dbReference type="ARBA" id="ARBA00009080"/>
    </source>
</evidence>